<comment type="caution">
    <text evidence="1">The sequence shown here is derived from an EMBL/GenBank/DDBJ whole genome shotgun (WGS) entry which is preliminary data.</text>
</comment>
<accession>A0ABD1WPC7</accession>
<dbReference type="Proteomes" id="UP001604277">
    <property type="component" value="Unassembled WGS sequence"/>
</dbReference>
<keyword evidence="2" id="KW-1185">Reference proteome</keyword>
<name>A0ABD1WPC7_9LAMI</name>
<evidence type="ECO:0000313" key="1">
    <source>
        <dbReference type="EMBL" id="KAL2551524.1"/>
    </source>
</evidence>
<reference evidence="2" key="1">
    <citation type="submission" date="2024-07" db="EMBL/GenBank/DDBJ databases">
        <title>Two chromosome-level genome assemblies of Korean endemic species Abeliophyllum distichum and Forsythia ovata (Oleaceae).</title>
        <authorList>
            <person name="Jang H."/>
        </authorList>
    </citation>
    <scope>NUCLEOTIDE SEQUENCE [LARGE SCALE GENOMIC DNA]</scope>
</reference>
<dbReference type="AlphaFoldDB" id="A0ABD1WPC7"/>
<dbReference type="EMBL" id="JBFOLJ010000002">
    <property type="protein sequence ID" value="KAL2551524.1"/>
    <property type="molecule type" value="Genomic_DNA"/>
</dbReference>
<organism evidence="1 2">
    <name type="scientific">Forsythia ovata</name>
    <dbReference type="NCBI Taxonomy" id="205694"/>
    <lineage>
        <taxon>Eukaryota</taxon>
        <taxon>Viridiplantae</taxon>
        <taxon>Streptophyta</taxon>
        <taxon>Embryophyta</taxon>
        <taxon>Tracheophyta</taxon>
        <taxon>Spermatophyta</taxon>
        <taxon>Magnoliopsida</taxon>
        <taxon>eudicotyledons</taxon>
        <taxon>Gunneridae</taxon>
        <taxon>Pentapetalae</taxon>
        <taxon>asterids</taxon>
        <taxon>lamiids</taxon>
        <taxon>Lamiales</taxon>
        <taxon>Oleaceae</taxon>
        <taxon>Forsythieae</taxon>
        <taxon>Forsythia</taxon>
    </lineage>
</organism>
<proteinExistence type="predicted"/>
<protein>
    <submittedName>
        <fullName evidence="1">Uncharacterized protein</fullName>
    </submittedName>
</protein>
<evidence type="ECO:0000313" key="2">
    <source>
        <dbReference type="Proteomes" id="UP001604277"/>
    </source>
</evidence>
<gene>
    <name evidence="1" type="ORF">Fot_05143</name>
</gene>
<sequence>MGLVWSHTNPGGGVLIQIPSVLIQIHGRWWAVVLDDVRMVVDIGRMEMWFYDEFGSRRRIGGDFMVDLGGRRRRGCVDVEVLLLGVPCYTLAHDRQWASVTNISRSIYIKPGVNYIA</sequence>